<dbReference type="Proteomes" id="UP000627205">
    <property type="component" value="Unassembled WGS sequence"/>
</dbReference>
<proteinExistence type="predicted"/>
<accession>A0A8J3B449</accession>
<sequence>MDKQLNWSTELYKGMEVHVTALQKEKAAQGWDYTVRICEPGVDATAESELVAESGDDTDYTSQGAALAAGFACGYAMVDGLKK</sequence>
<reference evidence="1" key="1">
    <citation type="journal article" date="2014" name="Int. J. Syst. Evol. Microbiol.">
        <title>Complete genome sequence of Corynebacterium casei LMG S-19264T (=DSM 44701T), isolated from a smear-ripened cheese.</title>
        <authorList>
            <consortium name="US DOE Joint Genome Institute (JGI-PGF)"/>
            <person name="Walter F."/>
            <person name="Albersmeier A."/>
            <person name="Kalinowski J."/>
            <person name="Ruckert C."/>
        </authorList>
    </citation>
    <scope>NUCLEOTIDE SEQUENCE</scope>
    <source>
        <strain evidence="1">CCM 7664</strain>
    </source>
</reference>
<keyword evidence="2" id="KW-1185">Reference proteome</keyword>
<dbReference type="AlphaFoldDB" id="A0A8J3B449"/>
<evidence type="ECO:0000313" key="2">
    <source>
        <dbReference type="Proteomes" id="UP000627205"/>
    </source>
</evidence>
<comment type="caution">
    <text evidence="1">The sequence shown here is derived from an EMBL/GenBank/DDBJ whole genome shotgun (WGS) entry which is preliminary data.</text>
</comment>
<gene>
    <name evidence="1" type="ORF">GCM10011430_16380</name>
</gene>
<dbReference type="RefSeq" id="WP_188420515.1">
    <property type="nucleotide sequence ID" value="NZ_BMDP01000002.1"/>
</dbReference>
<reference evidence="1" key="2">
    <citation type="submission" date="2020-09" db="EMBL/GenBank/DDBJ databases">
        <authorList>
            <person name="Sun Q."/>
            <person name="Sedlacek I."/>
        </authorList>
    </citation>
    <scope>NUCLEOTIDE SEQUENCE</scope>
    <source>
        <strain evidence="1">CCM 7664</strain>
    </source>
</reference>
<protein>
    <submittedName>
        <fullName evidence="1">Uncharacterized protein</fullName>
    </submittedName>
</protein>
<name>A0A8J3B449_9BURK</name>
<organism evidence="1 2">
    <name type="scientific">Oxalicibacterium solurbis</name>
    <dbReference type="NCBI Taxonomy" id="69280"/>
    <lineage>
        <taxon>Bacteria</taxon>
        <taxon>Pseudomonadati</taxon>
        <taxon>Pseudomonadota</taxon>
        <taxon>Betaproteobacteria</taxon>
        <taxon>Burkholderiales</taxon>
        <taxon>Oxalobacteraceae</taxon>
        <taxon>Oxalicibacterium</taxon>
    </lineage>
</organism>
<dbReference type="EMBL" id="BMDP01000002">
    <property type="protein sequence ID" value="GGI54464.1"/>
    <property type="molecule type" value="Genomic_DNA"/>
</dbReference>
<evidence type="ECO:0000313" key="1">
    <source>
        <dbReference type="EMBL" id="GGI54464.1"/>
    </source>
</evidence>